<sequence>MVLRKHIALEDEHLKKIEPLLEKHKGNLSAAIRDAIDLTDVALQYYGSVKDATFLIATLREIREDQAIVPKPIFDYMLTQTKDLIIEKEVLDHVFDPSEVTTISEFEEAIRNLCTGLYWDALISMTADDDQNPSSIHVEIKGIDDDKRKFLAGIIGSYLISFSLGITEMRSHLDTLKIDFERRASPNEAYNDLLRNVGCMQETVKELHAKPEFWRSLIHEYSAANYEIVALHRKFYEDLLIGKVPRAIMTSECLCEKLSEDVPLQEVLLDLKRVAETSRIVNRMDIDGEDITIHHGYRSMRAVDQLKNIFLCMLESAGLNYDYQITSNVIALKHQPEVEKKIRELLEYVGSKDVFDKPLRELSTFLKEESINSDRHMRVFGRRIGRRVIHNYAKQYGEVWTADKFKDALARIDKIPGRESEWDVRGSTAHYTVHRCPLADDVEACHVCRGIFRGSMHCAFRGMAELEVRKLLSHGDEYCEVYVHGIG</sequence>
<reference evidence="1" key="1">
    <citation type="submission" date="2020-06" db="EMBL/GenBank/DDBJ databases">
        <title>Unique genomic features of the anaerobic methanotrophic archaea.</title>
        <authorList>
            <person name="Chadwick G.L."/>
            <person name="Skennerton C.T."/>
            <person name="Laso-Perez R."/>
            <person name="Leu A.O."/>
            <person name="Speth D.R."/>
            <person name="Yu H."/>
            <person name="Morgan-Lang C."/>
            <person name="Hatzenpichler R."/>
            <person name="Goudeau D."/>
            <person name="Malmstrom R."/>
            <person name="Brazelton W.J."/>
            <person name="Woyke T."/>
            <person name="Hallam S.J."/>
            <person name="Tyson G.W."/>
            <person name="Wegener G."/>
            <person name="Boetius A."/>
            <person name="Orphan V."/>
        </authorList>
    </citation>
    <scope>NUCLEOTIDE SEQUENCE</scope>
</reference>
<evidence type="ECO:0000313" key="1">
    <source>
        <dbReference type="EMBL" id="QNO42371.1"/>
    </source>
</evidence>
<accession>A0A7G9Y2Y7</accession>
<dbReference type="EMBL" id="MT630734">
    <property type="protein sequence ID" value="QNO42371.1"/>
    <property type="molecule type" value="Genomic_DNA"/>
</dbReference>
<organism evidence="1">
    <name type="scientific">Candidatus Methanogaster sp. ANME-2c ERB4</name>
    <dbReference type="NCBI Taxonomy" id="2759911"/>
    <lineage>
        <taxon>Archaea</taxon>
        <taxon>Methanobacteriati</taxon>
        <taxon>Methanobacteriota</taxon>
        <taxon>Stenosarchaea group</taxon>
        <taxon>Methanomicrobia</taxon>
        <taxon>Methanosarcinales</taxon>
        <taxon>ANME-2 cluster</taxon>
        <taxon>Candidatus Methanogasteraceae</taxon>
        <taxon>Candidatus Methanogaster</taxon>
    </lineage>
</organism>
<dbReference type="AlphaFoldDB" id="A0A7G9Y2Y7"/>
<name>A0A7G9Y2Y7_9EURY</name>
<protein>
    <submittedName>
        <fullName evidence="1">Uncharacterized protein</fullName>
    </submittedName>
</protein>
<proteinExistence type="predicted"/>
<gene>
    <name evidence="1" type="ORF">LFOPHFOE_00011</name>
</gene>